<dbReference type="InterPro" id="IPR036790">
    <property type="entry name" value="Frizzled_dom_sf"/>
</dbReference>
<evidence type="ECO:0000256" key="14">
    <source>
        <dbReference type="ARBA" id="ARBA00023136"/>
    </source>
</evidence>
<feature type="region of interest" description="Disordered" evidence="24">
    <location>
        <begin position="1542"/>
        <end position="1600"/>
    </location>
</feature>
<dbReference type="InterPro" id="IPR013098">
    <property type="entry name" value="Ig_I-set"/>
</dbReference>
<evidence type="ECO:0000256" key="20">
    <source>
        <dbReference type="ARBA" id="ARBA00023319"/>
    </source>
</evidence>
<dbReference type="PROSITE" id="PS50011">
    <property type="entry name" value="PROTEIN_KINASE_DOM"/>
    <property type="match status" value="1"/>
</dbReference>
<evidence type="ECO:0000256" key="6">
    <source>
        <dbReference type="ARBA" id="ARBA00022679"/>
    </source>
</evidence>
<evidence type="ECO:0000256" key="22">
    <source>
        <dbReference type="PROSITE-ProRule" id="PRU00090"/>
    </source>
</evidence>
<keyword evidence="19" id="KW-0966">Cell projection</keyword>
<dbReference type="InterPro" id="IPR003599">
    <property type="entry name" value="Ig_sub"/>
</dbReference>
<feature type="domain" description="Ig-like" evidence="28">
    <location>
        <begin position="133"/>
        <end position="232"/>
    </location>
</feature>
<evidence type="ECO:0000256" key="9">
    <source>
        <dbReference type="ARBA" id="ARBA00022777"/>
    </source>
</evidence>
<dbReference type="GO" id="GO:0012505">
    <property type="term" value="C:endomembrane system"/>
    <property type="evidence" value="ECO:0007669"/>
    <property type="project" value="UniProtKB-SubCell"/>
</dbReference>
<evidence type="ECO:0000256" key="3">
    <source>
        <dbReference type="ARBA" id="ARBA00004430"/>
    </source>
</evidence>
<name>A0A915EX88_9CEST</name>
<evidence type="ECO:0000259" key="27">
    <source>
        <dbReference type="PROSITE" id="PS50038"/>
    </source>
</evidence>
<dbReference type="InterPro" id="IPR020635">
    <property type="entry name" value="Tyr_kinase_cat_dom"/>
</dbReference>
<feature type="compositionally biased region" description="Low complexity" evidence="24">
    <location>
        <begin position="559"/>
        <end position="569"/>
    </location>
</feature>
<evidence type="ECO:0000256" key="16">
    <source>
        <dbReference type="ARBA" id="ARBA00023157"/>
    </source>
</evidence>
<dbReference type="InterPro" id="IPR001245">
    <property type="entry name" value="Ser-Thr/Tyr_kinase_cat_dom"/>
</dbReference>
<evidence type="ECO:0000256" key="12">
    <source>
        <dbReference type="ARBA" id="ARBA00023018"/>
    </source>
</evidence>
<dbReference type="InterPro" id="IPR036179">
    <property type="entry name" value="Ig-like_dom_sf"/>
</dbReference>
<keyword evidence="13" id="KW-0969">Cilium</keyword>
<accession>A0A915EX88</accession>
<evidence type="ECO:0000256" key="2">
    <source>
        <dbReference type="ARBA" id="ARBA00004308"/>
    </source>
</evidence>
<feature type="region of interest" description="Disordered" evidence="24">
    <location>
        <begin position="1324"/>
        <end position="1344"/>
    </location>
</feature>
<dbReference type="GO" id="GO:0048468">
    <property type="term" value="P:cell development"/>
    <property type="evidence" value="ECO:0007669"/>
    <property type="project" value="UniProtKB-ARBA"/>
</dbReference>
<evidence type="ECO:0000256" key="5">
    <source>
        <dbReference type="ARBA" id="ARBA00022490"/>
    </source>
</evidence>
<keyword evidence="6" id="KW-0808">Transferase</keyword>
<evidence type="ECO:0000259" key="28">
    <source>
        <dbReference type="PROSITE" id="PS50835"/>
    </source>
</evidence>
<evidence type="ECO:0000256" key="13">
    <source>
        <dbReference type="ARBA" id="ARBA00023069"/>
    </source>
</evidence>
<dbReference type="SUPFAM" id="SSF48726">
    <property type="entry name" value="Immunoglobulin"/>
    <property type="match status" value="1"/>
</dbReference>
<evidence type="ECO:0000256" key="11">
    <source>
        <dbReference type="ARBA" id="ARBA00022989"/>
    </source>
</evidence>
<dbReference type="InterPro" id="IPR003598">
    <property type="entry name" value="Ig_sub2"/>
</dbReference>
<dbReference type="Gene3D" id="1.10.510.10">
    <property type="entry name" value="Transferase(Phosphotransferase) domain 1"/>
    <property type="match status" value="1"/>
</dbReference>
<dbReference type="InterPro" id="IPR011009">
    <property type="entry name" value="Kinase-like_dom_sf"/>
</dbReference>
<dbReference type="Gene3D" id="3.30.200.20">
    <property type="entry name" value="Phosphorylase Kinase, domain 1"/>
    <property type="match status" value="1"/>
</dbReference>
<feature type="region of interest" description="Disordered" evidence="24">
    <location>
        <begin position="548"/>
        <end position="591"/>
    </location>
</feature>
<sequence>MFGLEANQDTSRINGLTETTFFQGHCLLNVNPLLIPSSTVYFLASIGIIIVTDFKYMTTLSGSLVVCKFYKSHGGRSNMTLFAQICLILLLAVNLTSYASDARIRFLSITTTDVQFLRVNKGSLFIFSAPYVPKLESPHTGGSIHLKEEMHNITYNPQDESVRFLCDIVGQPIPNITWYRGDKRIKPDDARGKYRIKPKLWGSVLRIKNPIPEDFGAYTCAAENAGGKRSTTAWFLPQQRQFSLSSPQSGWSVKNTHSDTESRSGFCQIFQSNVCVRYLNGHRVYVSNLLHQTLVEQQISKLIASATLRKWHSDDKDCMGRIMEATCYYHFPICPPPVEVSEKAVDSEVAARRRLCRDDCHLITKGECSEIYDRLLQDSQSQASTPRLLMDCNNLPQFDPEHLDTCLRTGSRPPVPDLTDLISNPKPGVVPKHMDNSRLQKGPAQTTQSPDLLPLFISFGVLIFLALIMILICFVCRRSHSGYSNGVFTGESQAMGSFCGKAATVGKKQQGRHLHAQNAVEMKQPIPEISACPETAPFVVNTFPTTTSPNLERRVAPDQQQQRQYHQYQTPKSVILAPPPTSPAPPPPPLTYSPVDPANYRAFTQVFASQTDCEMDGGERQFLVVNNTLFNQQADISHQLDRSSGSPENVDRSLKTVNYPLVQIKFGDRIGQGVFGAVYAGELQASSDYENSKPTPLVIKTLSPGAPAAMQTDFRREVNIMAELNHPNLLGIFGVSLQQPPWCMLFETPLYGDLHEVLLAARPSSDDGGWSSTASASKTWPRNQQLNEGDRFHVAFQVASGMEYLSRNHFIHRDLAARNVTVGEHLLCKITDLGLARDSYAMDYYRVPAANNLLLPVRWMPIDAILYSRFSVESDVWAFGVLLWEIWTDGVRPYHLYSDAEVIDLVQSRYLLPCPHNCSPQVYALMVDCWNEVGLKRPSFEEVLSRLSLCDQEALGRDPTSGTDKGTVFTNTFPISRAIDLTGTNTCSHSGDSGKTNSTDVSTERPASQRVSSVPMPIMVGVDGSSGGGGALELLSSDVNRRSTNYPLGPRPVTAGANSTNGKPFLFTTSSSSTSVTATGTGSNSLLYSSDAARMVTPNPKTGGFCDLGPEEPPEKEFEKAKALFQSIQHGGSKKHEGLETDSRTGTLYEHMVGITKYILERQPAQALDQFEELSRLVKREMGLEGEFMDAGFTEAREDAVAPTEEPIPSAVVFAENERAIYRHPDHVWNKSPLVEPPLPASYAGNFEVDEEEMAAIPNLCQQLSLIEQSGIGLGREELTRIWLALRFLWKVLQDDVTKLRFWGKIYGQKSDYYIVEAEFEGDSDPSEKIPGPWDKWRPPRPPKVVQEQDTEEFKAMLLREETVANLPVEKRVLINLPKNKYKPPTRYPQEPRGRGLNRWDYFVSSSLGEKTWVRLPMVKPEHIVAARQSVYFFTGDLNAPVGDLPCGVGSFPGLEVHYLRAQIARISSGTQVSPAGVFELDEEDEPEEGEKPENLMMAEEYEPMEFEDLLDPSNWVHHRPFIYSLGRINWLSRKKAAAAMKAIEAEEEDEEEGATLRDDNEDEEGMEEEGEEEEEEEEEEGPDLLTPVDEDDPMKPLGRVGESLFGNVNSIPASAWNIRPSTVLLPVNCAIAVVSSSRWPGAYALSRSTTFVNVYLGWGNKFLSAGYQPPRLQSLFKEFDDEAMGLKETVDPTVQQEEEVRLRKEARRLAMAAAAEEEEEEEGEGDEDEGDED</sequence>
<keyword evidence="10 23" id="KW-0067">ATP-binding</keyword>
<keyword evidence="29" id="KW-1185">Reference proteome</keyword>
<feature type="transmembrane region" description="Helical" evidence="25">
    <location>
        <begin position="452"/>
        <end position="476"/>
    </location>
</feature>
<evidence type="ECO:0000256" key="4">
    <source>
        <dbReference type="ARBA" id="ARBA00011902"/>
    </source>
</evidence>
<evidence type="ECO:0000256" key="15">
    <source>
        <dbReference type="ARBA" id="ARBA00023137"/>
    </source>
</evidence>
<keyword evidence="11 25" id="KW-1133">Transmembrane helix</keyword>
<feature type="compositionally biased region" description="Acidic residues" evidence="24">
    <location>
        <begin position="1716"/>
        <end position="1734"/>
    </location>
</feature>
<dbReference type="InterPro" id="IPR020067">
    <property type="entry name" value="Frizzled_dom"/>
</dbReference>
<dbReference type="PROSITE" id="PS00107">
    <property type="entry name" value="PROTEIN_KINASE_ATP"/>
    <property type="match status" value="1"/>
</dbReference>
<dbReference type="PANTHER" id="PTHR13159:SF0">
    <property type="entry name" value="RADIAL SPOKE HEAD 6 HOMOLOG A"/>
    <property type="match status" value="1"/>
</dbReference>
<dbReference type="GO" id="GO:0035082">
    <property type="term" value="P:axoneme assembly"/>
    <property type="evidence" value="ECO:0007669"/>
    <property type="project" value="TreeGrafter"/>
</dbReference>
<feature type="region of interest" description="Disordered" evidence="24">
    <location>
        <begin position="1707"/>
        <end position="1734"/>
    </location>
</feature>
<dbReference type="CDD" id="cd00096">
    <property type="entry name" value="Ig"/>
    <property type="match status" value="1"/>
</dbReference>
<dbReference type="EC" id="2.7.10.1" evidence="4"/>
<evidence type="ECO:0000256" key="23">
    <source>
        <dbReference type="PROSITE-ProRule" id="PRU10141"/>
    </source>
</evidence>
<dbReference type="PROSITE" id="PS50835">
    <property type="entry name" value="IG_LIKE"/>
    <property type="match status" value="1"/>
</dbReference>
<feature type="region of interest" description="Disordered" evidence="24">
    <location>
        <begin position="984"/>
        <end position="1011"/>
    </location>
</feature>
<evidence type="ECO:0000256" key="1">
    <source>
        <dbReference type="ARBA" id="ARBA00004167"/>
    </source>
</evidence>
<dbReference type="InterPro" id="IPR006802">
    <property type="entry name" value="Radial_spoke"/>
</dbReference>
<comment type="subcellular location">
    <subcellularLocation>
        <location evidence="3">Cytoplasm</location>
        <location evidence="3">Cytoskeleton</location>
        <location evidence="3">Cilium axoneme</location>
    </subcellularLocation>
    <subcellularLocation>
        <location evidence="2">Endomembrane system</location>
    </subcellularLocation>
    <subcellularLocation>
        <location evidence="1">Membrane</location>
        <topology evidence="1">Single-pass membrane protein</topology>
    </subcellularLocation>
    <subcellularLocation>
        <location evidence="21">Synapse</location>
    </subcellularLocation>
</comment>
<evidence type="ECO:0000313" key="29">
    <source>
        <dbReference type="Proteomes" id="UP000887562"/>
    </source>
</evidence>
<feature type="compositionally biased region" description="Pro residues" evidence="24">
    <location>
        <begin position="577"/>
        <end position="591"/>
    </location>
</feature>
<dbReference type="Pfam" id="PF04712">
    <property type="entry name" value="Radial_spoke"/>
    <property type="match status" value="1"/>
</dbReference>
<dbReference type="SUPFAM" id="SSF56112">
    <property type="entry name" value="Protein kinase-like (PK-like)"/>
    <property type="match status" value="1"/>
</dbReference>
<keyword evidence="7 25" id="KW-0812">Transmembrane</keyword>
<keyword evidence="18" id="KW-0206">Cytoskeleton</keyword>
<feature type="compositionally biased region" description="Acidic residues" evidence="24">
    <location>
        <begin position="1546"/>
        <end position="1593"/>
    </location>
</feature>
<dbReference type="SMART" id="SM00219">
    <property type="entry name" value="TyrKc"/>
    <property type="match status" value="1"/>
</dbReference>
<dbReference type="FunFam" id="1.10.510.10:FF:001512">
    <property type="entry name" value="Receptor tyrosine-protein kinase erbB-2"/>
    <property type="match status" value="1"/>
</dbReference>
<dbReference type="InterPro" id="IPR013783">
    <property type="entry name" value="Ig-like_fold"/>
</dbReference>
<keyword evidence="9" id="KW-0418">Kinase</keyword>
<dbReference type="SMART" id="SM00409">
    <property type="entry name" value="IG"/>
    <property type="match status" value="1"/>
</dbReference>
<proteinExistence type="predicted"/>
<organism evidence="29 30">
    <name type="scientific">Echinococcus canadensis</name>
    <dbReference type="NCBI Taxonomy" id="519352"/>
    <lineage>
        <taxon>Eukaryota</taxon>
        <taxon>Metazoa</taxon>
        <taxon>Spiralia</taxon>
        <taxon>Lophotrochozoa</taxon>
        <taxon>Platyhelminthes</taxon>
        <taxon>Cestoda</taxon>
        <taxon>Eucestoda</taxon>
        <taxon>Cyclophyllidea</taxon>
        <taxon>Taeniidae</taxon>
        <taxon>Echinococcus</taxon>
        <taxon>Echinococcus canadensis group</taxon>
    </lineage>
</organism>
<feature type="binding site" evidence="23">
    <location>
        <position position="700"/>
    </location>
    <ligand>
        <name>ATP</name>
        <dbReference type="ChEBI" id="CHEBI:30616"/>
    </ligand>
</feature>
<keyword evidence="8 23" id="KW-0547">Nucleotide-binding</keyword>
<dbReference type="GO" id="GO:0001534">
    <property type="term" value="C:radial spoke"/>
    <property type="evidence" value="ECO:0007669"/>
    <property type="project" value="InterPro"/>
</dbReference>
<reference evidence="30" key="1">
    <citation type="submission" date="2022-11" db="UniProtKB">
        <authorList>
            <consortium name="WormBaseParasite"/>
        </authorList>
    </citation>
    <scope>IDENTIFICATION</scope>
</reference>
<dbReference type="Gene3D" id="1.10.2000.10">
    <property type="entry name" value="Frizzled cysteine-rich domain"/>
    <property type="match status" value="1"/>
</dbReference>
<dbReference type="Gene3D" id="2.60.40.10">
    <property type="entry name" value="Immunoglobulins"/>
    <property type="match status" value="1"/>
</dbReference>
<dbReference type="Proteomes" id="UP000887562">
    <property type="component" value="Unplaced"/>
</dbReference>
<dbReference type="WBParaSite" id="maker-E.canG7_contigs_6552-snap-gene-0.60-mRNA-1">
    <property type="protein sequence ID" value="maker-E.canG7_contigs_6552-snap-gene-0.60-mRNA-1"/>
    <property type="gene ID" value="EcG7_01751"/>
</dbReference>
<evidence type="ECO:0000256" key="24">
    <source>
        <dbReference type="SAM" id="MobiDB-lite"/>
    </source>
</evidence>
<dbReference type="PANTHER" id="PTHR13159">
    <property type="entry name" value="RADIAL SPOKEHEAD-RELATED"/>
    <property type="match status" value="1"/>
</dbReference>
<keyword evidence="16" id="KW-1015">Disulfide bond</keyword>
<feature type="domain" description="FZ" evidence="27">
    <location>
        <begin position="262"/>
        <end position="409"/>
    </location>
</feature>
<keyword evidence="15" id="KW-0829">Tyrosine-protein kinase</keyword>
<dbReference type="GO" id="GO:0050793">
    <property type="term" value="P:regulation of developmental process"/>
    <property type="evidence" value="ECO:0007669"/>
    <property type="project" value="UniProtKB-ARBA"/>
</dbReference>
<dbReference type="InterPro" id="IPR017441">
    <property type="entry name" value="Protein_kinase_ATP_BS"/>
</dbReference>
<dbReference type="GO" id="GO:0016020">
    <property type="term" value="C:membrane"/>
    <property type="evidence" value="ECO:0007669"/>
    <property type="project" value="UniProtKB-SubCell"/>
</dbReference>
<comment type="caution">
    <text evidence="22">Lacks conserved residue(s) required for the propagation of feature annotation.</text>
</comment>
<evidence type="ECO:0000256" key="8">
    <source>
        <dbReference type="ARBA" id="ARBA00022741"/>
    </source>
</evidence>
<keyword evidence="5" id="KW-0963">Cytoplasm</keyword>
<keyword evidence="14 25" id="KW-0472">Membrane</keyword>
<dbReference type="PRINTS" id="PR00109">
    <property type="entry name" value="TYRKINASE"/>
</dbReference>
<dbReference type="GO" id="GO:0060294">
    <property type="term" value="P:cilium movement involved in cell motility"/>
    <property type="evidence" value="ECO:0007669"/>
    <property type="project" value="InterPro"/>
</dbReference>
<evidence type="ECO:0000256" key="10">
    <source>
        <dbReference type="ARBA" id="ARBA00022840"/>
    </source>
</evidence>
<dbReference type="Pfam" id="PF07714">
    <property type="entry name" value="PK_Tyr_Ser-Thr"/>
    <property type="match status" value="1"/>
</dbReference>
<feature type="transmembrane region" description="Helical" evidence="25">
    <location>
        <begin position="40"/>
        <end position="67"/>
    </location>
</feature>
<evidence type="ECO:0000313" key="30">
    <source>
        <dbReference type="WBParaSite" id="maker-E.canG7_contigs_6552-snap-gene-0.60-mRNA-1"/>
    </source>
</evidence>
<dbReference type="GO" id="GO:0045202">
    <property type="term" value="C:synapse"/>
    <property type="evidence" value="ECO:0007669"/>
    <property type="project" value="UniProtKB-SubCell"/>
</dbReference>
<feature type="domain" description="Protein kinase" evidence="26">
    <location>
        <begin position="664"/>
        <end position="955"/>
    </location>
</feature>
<keyword evidence="17" id="KW-0325">Glycoprotein</keyword>
<protein>
    <recommendedName>
        <fullName evidence="4">receptor protein-tyrosine kinase</fullName>
        <ecNumber evidence="4">2.7.10.1</ecNumber>
    </recommendedName>
</protein>
<dbReference type="GO" id="GO:0030182">
    <property type="term" value="P:neuron differentiation"/>
    <property type="evidence" value="ECO:0007669"/>
    <property type="project" value="UniProtKB-ARBA"/>
</dbReference>
<dbReference type="SMART" id="SM00408">
    <property type="entry name" value="IGc2"/>
    <property type="match status" value="1"/>
</dbReference>
<evidence type="ECO:0000256" key="21">
    <source>
        <dbReference type="ARBA" id="ARBA00034103"/>
    </source>
</evidence>
<evidence type="ECO:0000256" key="7">
    <source>
        <dbReference type="ARBA" id="ARBA00022692"/>
    </source>
</evidence>
<evidence type="ECO:0000259" key="26">
    <source>
        <dbReference type="PROSITE" id="PS50011"/>
    </source>
</evidence>
<dbReference type="GO" id="GO:0004714">
    <property type="term" value="F:transmembrane receptor protein tyrosine kinase activity"/>
    <property type="evidence" value="ECO:0007669"/>
    <property type="project" value="UniProtKB-EC"/>
</dbReference>
<evidence type="ECO:0000256" key="25">
    <source>
        <dbReference type="SAM" id="Phobius"/>
    </source>
</evidence>
<dbReference type="PROSITE" id="PS50038">
    <property type="entry name" value="FZ"/>
    <property type="match status" value="1"/>
</dbReference>
<dbReference type="InterPro" id="IPR007110">
    <property type="entry name" value="Ig-like_dom"/>
</dbReference>
<evidence type="ECO:0000256" key="19">
    <source>
        <dbReference type="ARBA" id="ARBA00023273"/>
    </source>
</evidence>
<keyword evidence="20" id="KW-0393">Immunoglobulin domain</keyword>
<keyword evidence="12" id="KW-0770">Synapse</keyword>
<evidence type="ECO:0000256" key="17">
    <source>
        <dbReference type="ARBA" id="ARBA00023180"/>
    </source>
</evidence>
<evidence type="ECO:0000256" key="18">
    <source>
        <dbReference type="ARBA" id="ARBA00023212"/>
    </source>
</evidence>
<dbReference type="GO" id="GO:0005524">
    <property type="term" value="F:ATP binding"/>
    <property type="evidence" value="ECO:0007669"/>
    <property type="project" value="UniProtKB-UniRule"/>
</dbReference>
<dbReference type="InterPro" id="IPR000719">
    <property type="entry name" value="Prot_kinase_dom"/>
</dbReference>
<feature type="transmembrane region" description="Helical" evidence="25">
    <location>
        <begin position="79"/>
        <end position="99"/>
    </location>
</feature>
<dbReference type="Pfam" id="PF07679">
    <property type="entry name" value="I-set"/>
    <property type="match status" value="1"/>
</dbReference>